<evidence type="ECO:0000256" key="1">
    <source>
        <dbReference type="ARBA" id="ARBA00012831"/>
    </source>
</evidence>
<dbReference type="EC" id="6.1.1.15" evidence="1"/>
<dbReference type="Proteomes" id="UP001281761">
    <property type="component" value="Unassembled WGS sequence"/>
</dbReference>
<reference evidence="11 12" key="1">
    <citation type="journal article" date="2022" name="bioRxiv">
        <title>Genomics of Preaxostyla Flagellates Illuminates Evolutionary Transitions and the Path Towards Mitochondrial Loss.</title>
        <authorList>
            <person name="Novak L.V.F."/>
            <person name="Treitli S.C."/>
            <person name="Pyrih J."/>
            <person name="Halakuc P."/>
            <person name="Pipaliya S.V."/>
            <person name="Vacek V."/>
            <person name="Brzon O."/>
            <person name="Soukal P."/>
            <person name="Eme L."/>
            <person name="Dacks J.B."/>
            <person name="Karnkowska A."/>
            <person name="Elias M."/>
            <person name="Hampl V."/>
        </authorList>
    </citation>
    <scope>NUCLEOTIDE SEQUENCE [LARGE SCALE GENOMIC DNA]</scope>
    <source>
        <strain evidence="11">NAU3</strain>
        <tissue evidence="11">Gut</tissue>
    </source>
</reference>
<keyword evidence="3" id="KW-0547">Nucleotide-binding</keyword>
<dbReference type="PANTHER" id="PTHR43382">
    <property type="entry name" value="PROLYL-TRNA SYNTHETASE"/>
    <property type="match status" value="1"/>
</dbReference>
<feature type="compositionally biased region" description="Basic and acidic residues" evidence="9">
    <location>
        <begin position="276"/>
        <end position="291"/>
    </location>
</feature>
<dbReference type="Pfam" id="PF00587">
    <property type="entry name" value="tRNA-synt_2b"/>
    <property type="match status" value="1"/>
</dbReference>
<dbReference type="Gene3D" id="3.30.930.10">
    <property type="entry name" value="Bira Bifunctional Protein, Domain 2"/>
    <property type="match status" value="1"/>
</dbReference>
<keyword evidence="12" id="KW-1185">Reference proteome</keyword>
<sequence length="584" mass="65729">MAQQKRSDLTFNISKFDNFGAWYEEILQLAEVVDKRTTMKGVYVMPPYGCFMHNATMRAVEDAWVEQDIMHANFPTLIPETLLSAESGHFAGFVPEVFWVTKGGNSDLNPKLALRPTSETIIYSTFANWVQSHRDLPLKVQQTCQVFRCETKDTSPLIRSREILWNEAHCAHATAEESAEQCRGYWVGYKHVFEDILNVTGLYIRRPLWDTFPGADYTDVLDIILPNGKVMQSASTHFLGQGFANLFGVKFSDTEQTPADKQKELIAAQKAAKKAKQQEKKQKKGDKKEGESEPAPAEEEKQEPTEEVVIDHRKAAWMSCAGISTRCVASVICVHGDDNGLVLPTAAAPFQIIIIPILRGKADQDKPVIEFSQTVQQILKKAGIRVRIDDGPGKPGPKFFHWEMKGVPCRIEIGQRDMSQNSVCCVFRDQTKDDKFNIPIADEAGSNAGFIGRIREEFARFDERLHKKAIEFQTSHIEKFLEKEQKGETVTIDEIRKTLGLDTYNPTDKNADKYPRFDLSKPTVFRVPFISVGHDGKEPEAILRAATGLEIRGYDPNEALPAEGVKCIVTGQQATRYVYCARAM</sequence>
<keyword evidence="4" id="KW-0067">ATP-binding</keyword>
<keyword evidence="6" id="KW-0030">Aminoacyl-tRNA synthetase</keyword>
<keyword evidence="5" id="KW-0648">Protein biosynthesis</keyword>
<name>A0ABQ9Y9A4_9EUKA</name>
<dbReference type="InterPro" id="IPR045864">
    <property type="entry name" value="aa-tRNA-synth_II/BPL/LPL"/>
</dbReference>
<evidence type="ECO:0000256" key="6">
    <source>
        <dbReference type="ARBA" id="ARBA00023146"/>
    </source>
</evidence>
<feature type="domain" description="Aminoacyl-transfer RNA synthetases class-II family profile" evidence="10">
    <location>
        <begin position="52"/>
        <end position="177"/>
    </location>
</feature>
<evidence type="ECO:0000256" key="7">
    <source>
        <dbReference type="ARBA" id="ARBA00029731"/>
    </source>
</evidence>
<feature type="compositionally biased region" description="Basic and acidic residues" evidence="9">
    <location>
        <begin position="298"/>
        <end position="307"/>
    </location>
</feature>
<comment type="caution">
    <text evidence="11">The sequence shown here is derived from an EMBL/GenBank/DDBJ whole genome shotgun (WGS) entry which is preliminary data.</text>
</comment>
<dbReference type="SUPFAM" id="SSF55681">
    <property type="entry name" value="Class II aaRS and biotin synthetases"/>
    <property type="match status" value="1"/>
</dbReference>
<evidence type="ECO:0000313" key="11">
    <source>
        <dbReference type="EMBL" id="KAK2960347.1"/>
    </source>
</evidence>
<dbReference type="InterPro" id="IPR004499">
    <property type="entry name" value="Pro-tRNA-ligase_IIa_arc-type"/>
</dbReference>
<dbReference type="PROSITE" id="PS50862">
    <property type="entry name" value="AA_TRNA_LIGASE_II"/>
    <property type="match status" value="1"/>
</dbReference>
<proteinExistence type="predicted"/>
<dbReference type="InterPro" id="IPR017449">
    <property type="entry name" value="Pro-tRNA_synth_II"/>
</dbReference>
<protein>
    <recommendedName>
        <fullName evidence="1">proline--tRNA ligase</fullName>
        <ecNumber evidence="1">6.1.1.15</ecNumber>
    </recommendedName>
    <alternativeName>
        <fullName evidence="7">Prolyl-tRNA synthetase</fullName>
    </alternativeName>
</protein>
<dbReference type="EMBL" id="JARBJD010000023">
    <property type="protein sequence ID" value="KAK2960347.1"/>
    <property type="molecule type" value="Genomic_DNA"/>
</dbReference>
<evidence type="ECO:0000256" key="9">
    <source>
        <dbReference type="SAM" id="MobiDB-lite"/>
    </source>
</evidence>
<organism evidence="11 12">
    <name type="scientific">Blattamonas nauphoetae</name>
    <dbReference type="NCBI Taxonomy" id="2049346"/>
    <lineage>
        <taxon>Eukaryota</taxon>
        <taxon>Metamonada</taxon>
        <taxon>Preaxostyla</taxon>
        <taxon>Oxymonadida</taxon>
        <taxon>Blattamonas</taxon>
    </lineage>
</organism>
<dbReference type="InterPro" id="IPR002314">
    <property type="entry name" value="aa-tRNA-synt_IIb"/>
</dbReference>
<evidence type="ECO:0000256" key="3">
    <source>
        <dbReference type="ARBA" id="ARBA00022741"/>
    </source>
</evidence>
<dbReference type="InterPro" id="IPR002316">
    <property type="entry name" value="Pro-tRNA-ligase_IIa"/>
</dbReference>
<dbReference type="InterPro" id="IPR004154">
    <property type="entry name" value="Anticodon-bd"/>
</dbReference>
<dbReference type="Gene3D" id="3.40.50.800">
    <property type="entry name" value="Anticodon-binding domain"/>
    <property type="match status" value="1"/>
</dbReference>
<feature type="region of interest" description="Disordered" evidence="9">
    <location>
        <begin position="267"/>
        <end position="307"/>
    </location>
</feature>
<dbReference type="SUPFAM" id="SSF52954">
    <property type="entry name" value="Class II aaRS ABD-related"/>
    <property type="match status" value="1"/>
</dbReference>
<dbReference type="Pfam" id="PF03129">
    <property type="entry name" value="HGTP_anticodon"/>
    <property type="match status" value="1"/>
</dbReference>
<dbReference type="PRINTS" id="PR01046">
    <property type="entry name" value="TRNASYNTHPRO"/>
</dbReference>
<dbReference type="GO" id="GO:0004827">
    <property type="term" value="F:proline-tRNA ligase activity"/>
    <property type="evidence" value="ECO:0007669"/>
    <property type="project" value="UniProtKB-EC"/>
</dbReference>
<keyword evidence="2 11" id="KW-0436">Ligase</keyword>
<evidence type="ECO:0000256" key="5">
    <source>
        <dbReference type="ARBA" id="ARBA00022917"/>
    </source>
</evidence>
<gene>
    <name evidence="11" type="ORF">BLNAU_4564</name>
</gene>
<evidence type="ECO:0000256" key="4">
    <source>
        <dbReference type="ARBA" id="ARBA00022840"/>
    </source>
</evidence>
<evidence type="ECO:0000256" key="2">
    <source>
        <dbReference type="ARBA" id="ARBA00022598"/>
    </source>
</evidence>
<comment type="catalytic activity">
    <reaction evidence="8">
        <text>tRNA(Pro) + L-proline + ATP = L-prolyl-tRNA(Pro) + AMP + diphosphate</text>
        <dbReference type="Rhea" id="RHEA:14305"/>
        <dbReference type="Rhea" id="RHEA-COMP:9700"/>
        <dbReference type="Rhea" id="RHEA-COMP:9702"/>
        <dbReference type="ChEBI" id="CHEBI:30616"/>
        <dbReference type="ChEBI" id="CHEBI:33019"/>
        <dbReference type="ChEBI" id="CHEBI:60039"/>
        <dbReference type="ChEBI" id="CHEBI:78442"/>
        <dbReference type="ChEBI" id="CHEBI:78532"/>
        <dbReference type="ChEBI" id="CHEBI:456215"/>
        <dbReference type="EC" id="6.1.1.15"/>
    </reaction>
</comment>
<accession>A0ABQ9Y9A4</accession>
<evidence type="ECO:0000313" key="12">
    <source>
        <dbReference type="Proteomes" id="UP001281761"/>
    </source>
</evidence>
<dbReference type="Gene3D" id="3.30.110.30">
    <property type="entry name" value="C-terminal domain of ProRS"/>
    <property type="match status" value="1"/>
</dbReference>
<evidence type="ECO:0000259" key="10">
    <source>
        <dbReference type="PROSITE" id="PS50862"/>
    </source>
</evidence>
<dbReference type="PANTHER" id="PTHR43382:SF2">
    <property type="entry name" value="BIFUNCTIONAL GLUTAMATE_PROLINE--TRNA LIGASE"/>
    <property type="match status" value="1"/>
</dbReference>
<evidence type="ECO:0000256" key="8">
    <source>
        <dbReference type="ARBA" id="ARBA00047671"/>
    </source>
</evidence>
<dbReference type="InterPro" id="IPR036621">
    <property type="entry name" value="Anticodon-bd_dom_sf"/>
</dbReference>
<dbReference type="InterPro" id="IPR006195">
    <property type="entry name" value="aa-tRNA-synth_II"/>
</dbReference>